<comment type="caution">
    <text evidence="1">The sequence shown here is derived from an EMBL/GenBank/DDBJ whole genome shotgun (WGS) entry which is preliminary data.</text>
</comment>
<dbReference type="AlphaFoldDB" id="A0A016SYV8"/>
<reference evidence="2" key="1">
    <citation type="journal article" date="2015" name="Nat. Genet.">
        <title>The genome and transcriptome of the zoonotic hookworm Ancylostoma ceylanicum identify infection-specific gene families.</title>
        <authorList>
            <person name="Schwarz E.M."/>
            <person name="Hu Y."/>
            <person name="Antoshechkin I."/>
            <person name="Miller M.M."/>
            <person name="Sternberg P.W."/>
            <person name="Aroian R.V."/>
        </authorList>
    </citation>
    <scope>NUCLEOTIDE SEQUENCE</scope>
    <source>
        <strain evidence="2">HY135</strain>
    </source>
</reference>
<protein>
    <submittedName>
        <fullName evidence="1">Uncharacterized protein</fullName>
    </submittedName>
</protein>
<name>A0A016SYV8_9BILA</name>
<gene>
    <name evidence="1" type="primary">Acey_s0159.g3301</name>
    <name evidence="1" type="ORF">Y032_0159g3301</name>
</gene>
<proteinExistence type="predicted"/>
<accession>A0A016SYV8</accession>
<dbReference type="Proteomes" id="UP000024635">
    <property type="component" value="Unassembled WGS sequence"/>
</dbReference>
<organism evidence="1 2">
    <name type="scientific">Ancylostoma ceylanicum</name>
    <dbReference type="NCBI Taxonomy" id="53326"/>
    <lineage>
        <taxon>Eukaryota</taxon>
        <taxon>Metazoa</taxon>
        <taxon>Ecdysozoa</taxon>
        <taxon>Nematoda</taxon>
        <taxon>Chromadorea</taxon>
        <taxon>Rhabditida</taxon>
        <taxon>Rhabditina</taxon>
        <taxon>Rhabditomorpha</taxon>
        <taxon>Strongyloidea</taxon>
        <taxon>Ancylostomatidae</taxon>
        <taxon>Ancylostomatinae</taxon>
        <taxon>Ancylostoma</taxon>
    </lineage>
</organism>
<dbReference type="EMBL" id="JARK01001495">
    <property type="protein sequence ID" value="EYB95504.1"/>
    <property type="molecule type" value="Genomic_DNA"/>
</dbReference>
<evidence type="ECO:0000313" key="2">
    <source>
        <dbReference type="Proteomes" id="UP000024635"/>
    </source>
</evidence>
<sequence>MVHDCSYTMDDLSDGCQMDIQFNNTTHHSSPTRLVNSSAHAVTQKYERVRGKRKKSAQIMCLRACCSFQDTSSEYV</sequence>
<keyword evidence="2" id="KW-1185">Reference proteome</keyword>
<evidence type="ECO:0000313" key="1">
    <source>
        <dbReference type="EMBL" id="EYB95504.1"/>
    </source>
</evidence>